<organism evidence="9 10">
    <name type="scientific">Halocynthiibacter styelae</name>
    <dbReference type="NCBI Taxonomy" id="2761955"/>
    <lineage>
        <taxon>Bacteria</taxon>
        <taxon>Pseudomonadati</taxon>
        <taxon>Pseudomonadota</taxon>
        <taxon>Alphaproteobacteria</taxon>
        <taxon>Rhodobacterales</taxon>
        <taxon>Paracoccaceae</taxon>
        <taxon>Halocynthiibacter</taxon>
    </lineage>
</organism>
<keyword evidence="4 7" id="KW-0812">Transmembrane</keyword>
<feature type="transmembrane region" description="Helical" evidence="7">
    <location>
        <begin position="125"/>
        <end position="151"/>
    </location>
</feature>
<dbReference type="GO" id="GO:0055085">
    <property type="term" value="P:transmembrane transport"/>
    <property type="evidence" value="ECO:0007669"/>
    <property type="project" value="InterPro"/>
</dbReference>
<keyword evidence="5 7" id="KW-1133">Transmembrane helix</keyword>
<dbReference type="Proteomes" id="UP000640583">
    <property type="component" value="Unassembled WGS sequence"/>
</dbReference>
<dbReference type="PANTHER" id="PTHR43386">
    <property type="entry name" value="OLIGOPEPTIDE TRANSPORT SYSTEM PERMEASE PROTEIN APPC"/>
    <property type="match status" value="1"/>
</dbReference>
<keyword evidence="6 7" id="KW-0472">Membrane</keyword>
<sequence>MTDKTVTEQDIAASASRSQWWDVWGQFRTHRGAMIGAFVFLLIVFGIVLGPWLWSTDATYIDIRAKNARAITSCFSQDWGMIWTCLSDPTSMKAETGLKVYWSHPLGTDQLGRDNLARVIKGGQVSLAVGVTAMLLALFVGTLVGVMAGFFKKLDGILMRLTDLFLALPLLPLLLVMFMLFRDALNSSFGPEMGAFILMVSAIGITSWMPTARIVRGDVLAIKEREFVLAARSIGTTNSKMIMRHVLPNVMSPIMVSATLGIANAIITESALSFLGLGFPPDFPTWGRLLYDSTDFLVSYPERVIYPGLAISLTVLSVNYIGDGLRDALDPRIRGR</sequence>
<dbReference type="Gene3D" id="1.10.3720.10">
    <property type="entry name" value="MetI-like"/>
    <property type="match status" value="1"/>
</dbReference>
<evidence type="ECO:0000256" key="2">
    <source>
        <dbReference type="ARBA" id="ARBA00022448"/>
    </source>
</evidence>
<dbReference type="EMBL" id="JADCKQ010000004">
    <property type="protein sequence ID" value="MBI1493310.1"/>
    <property type="molecule type" value="Genomic_DNA"/>
</dbReference>
<evidence type="ECO:0000256" key="7">
    <source>
        <dbReference type="RuleBase" id="RU363032"/>
    </source>
</evidence>
<comment type="subcellular location">
    <subcellularLocation>
        <location evidence="1 7">Cell membrane</location>
        <topology evidence="1 7">Multi-pass membrane protein</topology>
    </subcellularLocation>
</comment>
<feature type="transmembrane region" description="Helical" evidence="7">
    <location>
        <begin position="163"/>
        <end position="181"/>
    </location>
</feature>
<comment type="similarity">
    <text evidence="7">Belongs to the binding-protein-dependent transport system permease family.</text>
</comment>
<feature type="domain" description="ABC transmembrane type-1" evidence="8">
    <location>
        <begin position="123"/>
        <end position="322"/>
    </location>
</feature>
<evidence type="ECO:0000313" key="10">
    <source>
        <dbReference type="Proteomes" id="UP000640583"/>
    </source>
</evidence>
<keyword evidence="10" id="KW-1185">Reference proteome</keyword>
<dbReference type="RefSeq" id="WP_228848160.1">
    <property type="nucleotide sequence ID" value="NZ_JADCKQ010000004.1"/>
</dbReference>
<protein>
    <submittedName>
        <fullName evidence="9">ABC transporter permease</fullName>
    </submittedName>
</protein>
<name>A0A8J7LK71_9RHOB</name>
<proteinExistence type="inferred from homology"/>
<evidence type="ECO:0000256" key="1">
    <source>
        <dbReference type="ARBA" id="ARBA00004651"/>
    </source>
</evidence>
<reference evidence="9" key="1">
    <citation type="submission" date="2020-10" db="EMBL/GenBank/DDBJ databases">
        <title>Paenihalocynthiibacter styelae gen. nov., sp. nov., isolated from stalked sea squirt Styela clava.</title>
        <authorList>
            <person name="Kim Y.-O."/>
            <person name="Yoon J.-H."/>
        </authorList>
    </citation>
    <scope>NUCLEOTIDE SEQUENCE</scope>
    <source>
        <strain evidence="9">MYP1-1</strain>
    </source>
</reference>
<dbReference type="Pfam" id="PF12911">
    <property type="entry name" value="OppC_N"/>
    <property type="match status" value="1"/>
</dbReference>
<accession>A0A8J7LK71</accession>
<dbReference type="InterPro" id="IPR025966">
    <property type="entry name" value="OppC_N"/>
</dbReference>
<dbReference type="SUPFAM" id="SSF161098">
    <property type="entry name" value="MetI-like"/>
    <property type="match status" value="1"/>
</dbReference>
<evidence type="ECO:0000259" key="8">
    <source>
        <dbReference type="PROSITE" id="PS50928"/>
    </source>
</evidence>
<feature type="transmembrane region" description="Helical" evidence="7">
    <location>
        <begin position="33"/>
        <end position="54"/>
    </location>
</feature>
<evidence type="ECO:0000313" key="9">
    <source>
        <dbReference type="EMBL" id="MBI1493310.1"/>
    </source>
</evidence>
<dbReference type="PANTHER" id="PTHR43386:SF23">
    <property type="entry name" value="ABC TRANSPORTER"/>
    <property type="match status" value="1"/>
</dbReference>
<evidence type="ECO:0000256" key="5">
    <source>
        <dbReference type="ARBA" id="ARBA00022989"/>
    </source>
</evidence>
<dbReference type="CDD" id="cd06261">
    <property type="entry name" value="TM_PBP2"/>
    <property type="match status" value="1"/>
</dbReference>
<dbReference type="AlphaFoldDB" id="A0A8J7LK71"/>
<dbReference type="InterPro" id="IPR050366">
    <property type="entry name" value="BP-dependent_transpt_permease"/>
</dbReference>
<feature type="transmembrane region" description="Helical" evidence="7">
    <location>
        <begin position="193"/>
        <end position="215"/>
    </location>
</feature>
<dbReference type="InterPro" id="IPR035906">
    <property type="entry name" value="MetI-like_sf"/>
</dbReference>
<evidence type="ECO:0000256" key="3">
    <source>
        <dbReference type="ARBA" id="ARBA00022475"/>
    </source>
</evidence>
<feature type="transmembrane region" description="Helical" evidence="7">
    <location>
        <begin position="304"/>
        <end position="322"/>
    </location>
</feature>
<dbReference type="PROSITE" id="PS50928">
    <property type="entry name" value="ABC_TM1"/>
    <property type="match status" value="1"/>
</dbReference>
<feature type="transmembrane region" description="Helical" evidence="7">
    <location>
        <begin position="246"/>
        <end position="267"/>
    </location>
</feature>
<gene>
    <name evidence="9" type="ORF">H1D41_06665</name>
</gene>
<dbReference type="InterPro" id="IPR000515">
    <property type="entry name" value="MetI-like"/>
</dbReference>
<evidence type="ECO:0000256" key="6">
    <source>
        <dbReference type="ARBA" id="ARBA00023136"/>
    </source>
</evidence>
<keyword evidence="2 7" id="KW-0813">Transport</keyword>
<keyword evidence="3" id="KW-1003">Cell membrane</keyword>
<evidence type="ECO:0000256" key="4">
    <source>
        <dbReference type="ARBA" id="ARBA00022692"/>
    </source>
</evidence>
<comment type="caution">
    <text evidence="9">The sequence shown here is derived from an EMBL/GenBank/DDBJ whole genome shotgun (WGS) entry which is preliminary data.</text>
</comment>
<dbReference type="GO" id="GO:0005886">
    <property type="term" value="C:plasma membrane"/>
    <property type="evidence" value="ECO:0007669"/>
    <property type="project" value="UniProtKB-SubCell"/>
</dbReference>
<dbReference type="Pfam" id="PF00528">
    <property type="entry name" value="BPD_transp_1"/>
    <property type="match status" value="1"/>
</dbReference>